<dbReference type="RefSeq" id="WP_098624861.1">
    <property type="nucleotide sequence ID" value="NZ_NUUQ01000081.1"/>
</dbReference>
<organism evidence="2 3">
    <name type="scientific">Bacillus wiedmannii</name>
    <dbReference type="NCBI Taxonomy" id="1890302"/>
    <lineage>
        <taxon>Bacteria</taxon>
        <taxon>Bacillati</taxon>
        <taxon>Bacillota</taxon>
        <taxon>Bacilli</taxon>
        <taxon>Bacillales</taxon>
        <taxon>Bacillaceae</taxon>
        <taxon>Bacillus</taxon>
        <taxon>Bacillus cereus group</taxon>
    </lineage>
</organism>
<feature type="transmembrane region" description="Helical" evidence="1">
    <location>
        <begin position="83"/>
        <end position="101"/>
    </location>
</feature>
<feature type="transmembrane region" description="Helical" evidence="1">
    <location>
        <begin position="107"/>
        <end position="128"/>
    </location>
</feature>
<feature type="transmembrane region" description="Helical" evidence="1">
    <location>
        <begin position="52"/>
        <end position="71"/>
    </location>
</feature>
<comment type="caution">
    <text evidence="2">The sequence shown here is derived from an EMBL/GenBank/DDBJ whole genome shotgun (WGS) entry which is preliminary data.</text>
</comment>
<name>A0A2B5KAR2_9BACI</name>
<proteinExistence type="predicted"/>
<evidence type="ECO:0000313" key="3">
    <source>
        <dbReference type="Proteomes" id="UP000222503"/>
    </source>
</evidence>
<reference evidence="2 3" key="1">
    <citation type="submission" date="2017-09" db="EMBL/GenBank/DDBJ databases">
        <title>Large-scale bioinformatics analysis of Bacillus genomes uncovers conserved roles of natural products in bacterial physiology.</title>
        <authorList>
            <consortium name="Agbiome Team Llc"/>
            <person name="Bleich R.M."/>
            <person name="Grubbs K.J."/>
            <person name="Santa Maria K.C."/>
            <person name="Allen S.E."/>
            <person name="Farag S."/>
            <person name="Shank E.A."/>
            <person name="Bowers A."/>
        </authorList>
    </citation>
    <scope>NUCLEOTIDE SEQUENCE [LARGE SCALE GENOMIC DNA]</scope>
    <source>
        <strain evidence="2 3">AFS029838</strain>
    </source>
</reference>
<accession>A0A2B5KAR2</accession>
<dbReference type="EMBL" id="NUUQ01000081">
    <property type="protein sequence ID" value="PHG55813.1"/>
    <property type="molecule type" value="Genomic_DNA"/>
</dbReference>
<sequence length="267" mass="30321">MKKTSTFSYVLTKLTAALLLLLLLLLLISTLLLTTSQQTLYSFLAGLRELLYVPFAPILAAYAIFCSICIDKLKLKTYTRLKTLCLYIFCGYLFSLPFLIFKEASLIQFLFLGSIGAVCSLFFYLCAVIATKLKWIQYVVPGIMLIIFITINFIDLEKVGTSKEQWVETKTENSFEASFQHFSGEHKVPIELKRGDILEFTIESRAENPDGYMGAVKMASEFQEEENYLASNGPNTYQFAAIKTGTYYIIVNGNKLKGKLRIDWNIK</sequence>
<dbReference type="AlphaFoldDB" id="A0A2B5KAR2"/>
<protein>
    <submittedName>
        <fullName evidence="2">Uncharacterized protein</fullName>
    </submittedName>
</protein>
<keyword evidence="1" id="KW-1133">Transmembrane helix</keyword>
<evidence type="ECO:0000313" key="2">
    <source>
        <dbReference type="EMBL" id="PHG55813.1"/>
    </source>
</evidence>
<keyword evidence="1" id="KW-0472">Membrane</keyword>
<feature type="transmembrane region" description="Helical" evidence="1">
    <location>
        <begin position="135"/>
        <end position="154"/>
    </location>
</feature>
<dbReference type="Proteomes" id="UP000222503">
    <property type="component" value="Unassembled WGS sequence"/>
</dbReference>
<keyword evidence="1" id="KW-0812">Transmembrane</keyword>
<evidence type="ECO:0000256" key="1">
    <source>
        <dbReference type="SAM" id="Phobius"/>
    </source>
</evidence>
<gene>
    <name evidence="2" type="ORF">COI65_28955</name>
</gene>